<evidence type="ECO:0000256" key="1">
    <source>
        <dbReference type="ARBA" id="ARBA00009776"/>
    </source>
</evidence>
<evidence type="ECO:0000256" key="10">
    <source>
        <dbReference type="ARBA" id="ARBA00048743"/>
    </source>
</evidence>
<gene>
    <name evidence="11" type="primary">tmk</name>
    <name evidence="13" type="ORF">Bealeia1_00932</name>
</gene>
<dbReference type="PROSITE" id="PS01331">
    <property type="entry name" value="THYMIDYLATE_KINASE"/>
    <property type="match status" value="1"/>
</dbReference>
<organism evidence="13 14">
    <name type="scientific">Candidatus Bealeia paramacronuclearis</name>
    <dbReference type="NCBI Taxonomy" id="1921001"/>
    <lineage>
        <taxon>Bacteria</taxon>
        <taxon>Pseudomonadati</taxon>
        <taxon>Pseudomonadota</taxon>
        <taxon>Alphaproteobacteria</taxon>
        <taxon>Holosporales</taxon>
        <taxon>Holosporaceae</taxon>
        <taxon>Candidatus Bealeia</taxon>
    </lineage>
</organism>
<dbReference type="Gene3D" id="3.40.50.300">
    <property type="entry name" value="P-loop containing nucleotide triphosphate hydrolases"/>
    <property type="match status" value="1"/>
</dbReference>
<evidence type="ECO:0000256" key="9">
    <source>
        <dbReference type="ARBA" id="ARBA00029962"/>
    </source>
</evidence>
<evidence type="ECO:0000313" key="13">
    <source>
        <dbReference type="EMBL" id="WVX66747.1"/>
    </source>
</evidence>
<dbReference type="Proteomes" id="UP001330434">
    <property type="component" value="Chromosome"/>
</dbReference>
<evidence type="ECO:0000256" key="3">
    <source>
        <dbReference type="ARBA" id="ARBA00017144"/>
    </source>
</evidence>
<dbReference type="GO" id="GO:0016301">
    <property type="term" value="F:kinase activity"/>
    <property type="evidence" value="ECO:0007669"/>
    <property type="project" value="UniProtKB-KW"/>
</dbReference>
<keyword evidence="7 11" id="KW-0418">Kinase</keyword>
<dbReference type="InterPro" id="IPR027417">
    <property type="entry name" value="P-loop_NTPase"/>
</dbReference>
<dbReference type="PANTHER" id="PTHR10344:SF4">
    <property type="entry name" value="UMP-CMP KINASE 2, MITOCHONDRIAL"/>
    <property type="match status" value="1"/>
</dbReference>
<comment type="similarity">
    <text evidence="1 11">Belongs to the thymidylate kinase family.</text>
</comment>
<evidence type="ECO:0000256" key="5">
    <source>
        <dbReference type="ARBA" id="ARBA00022727"/>
    </source>
</evidence>
<feature type="domain" description="Thymidylate kinase-like" evidence="12">
    <location>
        <begin position="9"/>
        <end position="199"/>
    </location>
</feature>
<comment type="function">
    <text evidence="11">Phosphorylation of dTMP to form dTDP in both de novo and salvage pathways of dTTP synthesis.</text>
</comment>
<evidence type="ECO:0000256" key="7">
    <source>
        <dbReference type="ARBA" id="ARBA00022777"/>
    </source>
</evidence>
<dbReference type="Pfam" id="PF02223">
    <property type="entry name" value="Thymidylate_kin"/>
    <property type="match status" value="1"/>
</dbReference>
<accession>A0ABZ2C2S8</accession>
<sequence>MKRAPFITFEGGEGTGKSTQIRRLQEALLIQQIQVETFREPGGTTGAEAIRKLLVEGDPDRWDGMTEALLMYAARRDLTQKRIIPTLAKGIWGLCDRFFDSTMAYQGFGHELGYETVRELNHAVMGDFVPDLTFVFNLGSGIGLQRAANRGGIEDRFERKGLTFHERVDEGYAEIVKRNPERCVVIDAFQDIHQVFYDIAQVIEKRFGVKIPC</sequence>
<evidence type="ECO:0000256" key="8">
    <source>
        <dbReference type="ARBA" id="ARBA00022840"/>
    </source>
</evidence>
<keyword evidence="6 11" id="KW-0547">Nucleotide-binding</keyword>
<evidence type="ECO:0000256" key="4">
    <source>
        <dbReference type="ARBA" id="ARBA00022679"/>
    </source>
</evidence>
<keyword evidence="14" id="KW-1185">Reference proteome</keyword>
<evidence type="ECO:0000259" key="12">
    <source>
        <dbReference type="Pfam" id="PF02223"/>
    </source>
</evidence>
<evidence type="ECO:0000256" key="11">
    <source>
        <dbReference type="HAMAP-Rule" id="MF_00165"/>
    </source>
</evidence>
<reference evidence="13 14" key="1">
    <citation type="journal article" date="2024" name="Environ. Microbiol.">
        <title>Novel evolutionary insights on the interactions of the Holosporales (Alphaproteobacteria) with eukaryotic hosts from comparative genomics.</title>
        <authorList>
            <person name="Giovannini M."/>
            <person name="Petroni G."/>
            <person name="Castelli M."/>
        </authorList>
    </citation>
    <scope>NUCLEOTIDE SEQUENCE [LARGE SCALE GENOMIC DNA]</scope>
    <source>
        <strain evidence="13 14">US_Bl 15I1</strain>
    </source>
</reference>
<dbReference type="InterPro" id="IPR018095">
    <property type="entry name" value="Thymidylate_kin_CS"/>
</dbReference>
<dbReference type="InterPro" id="IPR018094">
    <property type="entry name" value="Thymidylate_kinase"/>
</dbReference>
<protein>
    <recommendedName>
        <fullName evidence="3 11">Thymidylate kinase</fullName>
        <ecNumber evidence="2 11">2.7.4.9</ecNumber>
    </recommendedName>
    <alternativeName>
        <fullName evidence="9 11">dTMP kinase</fullName>
    </alternativeName>
</protein>
<proteinExistence type="inferred from homology"/>
<evidence type="ECO:0000256" key="6">
    <source>
        <dbReference type="ARBA" id="ARBA00022741"/>
    </source>
</evidence>
<comment type="catalytic activity">
    <reaction evidence="10 11">
        <text>dTMP + ATP = dTDP + ADP</text>
        <dbReference type="Rhea" id="RHEA:13517"/>
        <dbReference type="ChEBI" id="CHEBI:30616"/>
        <dbReference type="ChEBI" id="CHEBI:58369"/>
        <dbReference type="ChEBI" id="CHEBI:63528"/>
        <dbReference type="ChEBI" id="CHEBI:456216"/>
        <dbReference type="EC" id="2.7.4.9"/>
    </reaction>
</comment>
<dbReference type="EC" id="2.7.4.9" evidence="2 11"/>
<dbReference type="NCBIfam" id="TIGR00041">
    <property type="entry name" value="DTMP_kinase"/>
    <property type="match status" value="1"/>
</dbReference>
<evidence type="ECO:0000256" key="2">
    <source>
        <dbReference type="ARBA" id="ARBA00012980"/>
    </source>
</evidence>
<dbReference type="HAMAP" id="MF_00165">
    <property type="entry name" value="Thymidylate_kinase"/>
    <property type="match status" value="1"/>
</dbReference>
<dbReference type="RefSeq" id="WP_331255573.1">
    <property type="nucleotide sequence ID" value="NZ_CP133270.1"/>
</dbReference>
<dbReference type="CDD" id="cd01672">
    <property type="entry name" value="TMPK"/>
    <property type="match status" value="1"/>
</dbReference>
<keyword evidence="8 11" id="KW-0067">ATP-binding</keyword>
<dbReference type="PANTHER" id="PTHR10344">
    <property type="entry name" value="THYMIDYLATE KINASE"/>
    <property type="match status" value="1"/>
</dbReference>
<keyword evidence="5 11" id="KW-0545">Nucleotide biosynthesis</keyword>
<keyword evidence="4 11" id="KW-0808">Transferase</keyword>
<feature type="binding site" evidence="11">
    <location>
        <begin position="11"/>
        <end position="18"/>
    </location>
    <ligand>
        <name>ATP</name>
        <dbReference type="ChEBI" id="CHEBI:30616"/>
    </ligand>
</feature>
<dbReference type="EMBL" id="CP133270">
    <property type="protein sequence ID" value="WVX66747.1"/>
    <property type="molecule type" value="Genomic_DNA"/>
</dbReference>
<dbReference type="SUPFAM" id="SSF52540">
    <property type="entry name" value="P-loop containing nucleoside triphosphate hydrolases"/>
    <property type="match status" value="1"/>
</dbReference>
<name>A0ABZ2C2S8_9PROT</name>
<dbReference type="InterPro" id="IPR039430">
    <property type="entry name" value="Thymidylate_kin-like_dom"/>
</dbReference>
<evidence type="ECO:0000313" key="14">
    <source>
        <dbReference type="Proteomes" id="UP001330434"/>
    </source>
</evidence>